<proteinExistence type="predicted"/>
<evidence type="ECO:0000256" key="1">
    <source>
        <dbReference type="SAM" id="MobiDB-lite"/>
    </source>
</evidence>
<dbReference type="EMBL" id="FOZX01000002">
    <property type="protein sequence ID" value="SFS51830.1"/>
    <property type="molecule type" value="Genomic_DNA"/>
</dbReference>
<feature type="region of interest" description="Disordered" evidence="1">
    <location>
        <begin position="31"/>
        <end position="53"/>
    </location>
</feature>
<keyword evidence="3" id="KW-1185">Reference proteome</keyword>
<sequence length="53" mass="5746">MPPTADTSPGVRPEFGRAVATLFIGASIVTRGEIHQTQRDRDDVGRTGHEADR</sequence>
<accession>A0A1I6QHP7</accession>
<organism evidence="2 3">
    <name type="scientific">Saccharopolyspora flava</name>
    <dbReference type="NCBI Taxonomy" id="95161"/>
    <lineage>
        <taxon>Bacteria</taxon>
        <taxon>Bacillati</taxon>
        <taxon>Actinomycetota</taxon>
        <taxon>Actinomycetes</taxon>
        <taxon>Pseudonocardiales</taxon>
        <taxon>Pseudonocardiaceae</taxon>
        <taxon>Saccharopolyspora</taxon>
    </lineage>
</organism>
<evidence type="ECO:0000313" key="2">
    <source>
        <dbReference type="EMBL" id="SFS51830.1"/>
    </source>
</evidence>
<dbReference type="STRING" id="95161.SAMN05660874_01456"/>
<evidence type="ECO:0000313" key="3">
    <source>
        <dbReference type="Proteomes" id="UP000198852"/>
    </source>
</evidence>
<reference evidence="3" key="1">
    <citation type="submission" date="2016-10" db="EMBL/GenBank/DDBJ databases">
        <authorList>
            <person name="Varghese N."/>
            <person name="Submissions S."/>
        </authorList>
    </citation>
    <scope>NUCLEOTIDE SEQUENCE [LARGE SCALE GENOMIC DNA]</scope>
    <source>
        <strain evidence="3">DSM 44771</strain>
    </source>
</reference>
<dbReference type="AlphaFoldDB" id="A0A1I6QHP7"/>
<feature type="compositionally biased region" description="Basic and acidic residues" evidence="1">
    <location>
        <begin position="32"/>
        <end position="53"/>
    </location>
</feature>
<protein>
    <submittedName>
        <fullName evidence="2">Uncharacterized protein</fullName>
    </submittedName>
</protein>
<gene>
    <name evidence="2" type="ORF">SAMN05660874_01456</name>
</gene>
<name>A0A1I6QHP7_9PSEU</name>
<dbReference type="Proteomes" id="UP000198852">
    <property type="component" value="Unassembled WGS sequence"/>
</dbReference>